<organism evidence="10 11">
    <name type="scientific">Spiribacter salinus</name>
    <dbReference type="NCBI Taxonomy" id="1335746"/>
    <lineage>
        <taxon>Bacteria</taxon>
        <taxon>Pseudomonadati</taxon>
        <taxon>Pseudomonadota</taxon>
        <taxon>Gammaproteobacteria</taxon>
        <taxon>Chromatiales</taxon>
        <taxon>Ectothiorhodospiraceae</taxon>
        <taxon>Spiribacter</taxon>
    </lineage>
</organism>
<dbReference type="EMBL" id="VIFK01000002">
    <property type="protein sequence ID" value="TQF00971.1"/>
    <property type="molecule type" value="Genomic_DNA"/>
</dbReference>
<keyword evidence="7 9" id="KW-0472">Membrane</keyword>
<name>A0A540VW28_9GAMM</name>
<feature type="transmembrane region" description="Helical" evidence="9">
    <location>
        <begin position="12"/>
        <end position="32"/>
    </location>
</feature>
<keyword evidence="3 8" id="KW-0813">Transport</keyword>
<dbReference type="Proteomes" id="UP000315400">
    <property type="component" value="Unassembled WGS sequence"/>
</dbReference>
<evidence type="ECO:0000256" key="1">
    <source>
        <dbReference type="ARBA" id="ARBA00004651"/>
    </source>
</evidence>
<dbReference type="PANTHER" id="PTHR30477">
    <property type="entry name" value="ABC-TRANSPORTER METAL-BINDING PROTEIN"/>
    <property type="match status" value="1"/>
</dbReference>
<evidence type="ECO:0000256" key="6">
    <source>
        <dbReference type="ARBA" id="ARBA00022989"/>
    </source>
</evidence>
<dbReference type="InterPro" id="IPR001626">
    <property type="entry name" value="ABC_TroCD"/>
</dbReference>
<evidence type="ECO:0000256" key="3">
    <source>
        <dbReference type="ARBA" id="ARBA00022448"/>
    </source>
</evidence>
<feature type="transmembrane region" description="Helical" evidence="9">
    <location>
        <begin position="231"/>
        <end position="252"/>
    </location>
</feature>
<feature type="transmembrane region" description="Helical" evidence="9">
    <location>
        <begin position="148"/>
        <end position="166"/>
    </location>
</feature>
<dbReference type="STRING" id="1260251.SPISAL_02485"/>
<evidence type="ECO:0000256" key="4">
    <source>
        <dbReference type="ARBA" id="ARBA00022475"/>
    </source>
</evidence>
<dbReference type="Pfam" id="PF00950">
    <property type="entry name" value="ABC-3"/>
    <property type="match status" value="1"/>
</dbReference>
<dbReference type="Gene3D" id="1.10.3470.10">
    <property type="entry name" value="ABC transporter involved in vitamin B12 uptake, BtuC"/>
    <property type="match status" value="1"/>
</dbReference>
<feature type="transmembrane region" description="Helical" evidence="9">
    <location>
        <begin position="66"/>
        <end position="84"/>
    </location>
</feature>
<feature type="transmembrane region" description="Helical" evidence="9">
    <location>
        <begin position="200"/>
        <end position="219"/>
    </location>
</feature>
<evidence type="ECO:0000256" key="7">
    <source>
        <dbReference type="ARBA" id="ARBA00023136"/>
    </source>
</evidence>
<feature type="transmembrane region" description="Helical" evidence="9">
    <location>
        <begin position="178"/>
        <end position="194"/>
    </location>
</feature>
<evidence type="ECO:0000313" key="11">
    <source>
        <dbReference type="Proteomes" id="UP000315400"/>
    </source>
</evidence>
<dbReference type="GO" id="GO:0055085">
    <property type="term" value="P:transmembrane transport"/>
    <property type="evidence" value="ECO:0007669"/>
    <property type="project" value="InterPro"/>
</dbReference>
<proteinExistence type="inferred from homology"/>
<dbReference type="InterPro" id="IPR037294">
    <property type="entry name" value="ABC_BtuC-like"/>
</dbReference>
<dbReference type="GO" id="GO:0010043">
    <property type="term" value="P:response to zinc ion"/>
    <property type="evidence" value="ECO:0007669"/>
    <property type="project" value="TreeGrafter"/>
</dbReference>
<feature type="transmembrane region" description="Helical" evidence="9">
    <location>
        <begin position="258"/>
        <end position="278"/>
    </location>
</feature>
<evidence type="ECO:0000256" key="8">
    <source>
        <dbReference type="RuleBase" id="RU003943"/>
    </source>
</evidence>
<dbReference type="PANTHER" id="PTHR30477:SF8">
    <property type="entry name" value="METAL TRANSPORT SYSTEM MEMBRANE PROTEIN CT_070-RELATED"/>
    <property type="match status" value="1"/>
</dbReference>
<dbReference type="AlphaFoldDB" id="A0A540VW28"/>
<keyword evidence="4" id="KW-1003">Cell membrane</keyword>
<accession>A0A540VW28</accession>
<dbReference type="GO" id="GO:0043190">
    <property type="term" value="C:ATP-binding cassette (ABC) transporter complex"/>
    <property type="evidence" value="ECO:0007669"/>
    <property type="project" value="InterPro"/>
</dbReference>
<comment type="caution">
    <text evidence="10">The sequence shown here is derived from an EMBL/GenBank/DDBJ whole genome shotgun (WGS) entry which is preliminary data.</text>
</comment>
<dbReference type="CDD" id="cd06550">
    <property type="entry name" value="TM_ABC_iron-siderophores_like"/>
    <property type="match status" value="1"/>
</dbReference>
<dbReference type="SUPFAM" id="SSF81345">
    <property type="entry name" value="ABC transporter involved in vitamin B12 uptake, BtuC"/>
    <property type="match status" value="1"/>
</dbReference>
<evidence type="ECO:0000256" key="2">
    <source>
        <dbReference type="ARBA" id="ARBA00008034"/>
    </source>
</evidence>
<reference evidence="10 11" key="1">
    <citation type="submission" date="2019-06" db="EMBL/GenBank/DDBJ databases">
        <title>Metagenome assembled Genome of Spiribacter salinus SL48-SHIP from the microbial mat of Salt Lake 48 (Novosibirsk region, Russia).</title>
        <authorList>
            <person name="Shipova A."/>
            <person name="Rozanov A.S."/>
            <person name="Bryanskaya A.V."/>
            <person name="Peltek S.E."/>
        </authorList>
    </citation>
    <scope>NUCLEOTIDE SEQUENCE [LARGE SCALE GENOMIC DNA]</scope>
    <source>
        <strain evidence="10">SL48-SHIP-2</strain>
    </source>
</reference>
<feature type="transmembrane region" description="Helical" evidence="9">
    <location>
        <begin position="93"/>
        <end position="114"/>
    </location>
</feature>
<gene>
    <name evidence="10" type="ORF">FKY71_00910</name>
</gene>
<keyword evidence="6 9" id="KW-1133">Transmembrane helix</keyword>
<comment type="subcellular location">
    <subcellularLocation>
        <location evidence="1 8">Cell membrane</location>
        <topology evidence="1 8">Multi-pass membrane protein</topology>
    </subcellularLocation>
</comment>
<comment type="similarity">
    <text evidence="2 8">Belongs to the ABC-3 integral membrane protein family.</text>
</comment>
<evidence type="ECO:0000256" key="5">
    <source>
        <dbReference type="ARBA" id="ARBA00022692"/>
    </source>
</evidence>
<feature type="transmembrane region" description="Helical" evidence="9">
    <location>
        <begin position="41"/>
        <end position="60"/>
    </location>
</feature>
<protein>
    <submittedName>
        <fullName evidence="10">Metal ABC transporter permease</fullName>
    </submittedName>
</protein>
<keyword evidence="5 8" id="KW-0812">Transmembrane</keyword>
<sequence length="305" mass="31880">MTELFVEPTIAIVLTGMLVGAAGSLLGVFLVLRGNSMLSDAISHAILFGIAVVWLLTGATSGPVQIVGAALSGVLAVFLIESVVRTRRVRQDAAIGLVFPALFSLGVVLLNVFARDVHLDEHTVLLGEIGFVWLDQINVAGWVLPQSLATLAVVLAIDGLFIALFYKALKLATFDPELARTLGFMPTLLFYGLLSLVSGTAVAAFDAVGVVLFICFVIVPPAAAYLLTDRLAVMLFLAVAMAMASAPLGYVAAVALNVSIAGMMALATGGFLILALTLGPRHGLLARRARRRRLADQPADGASSA</sequence>
<evidence type="ECO:0000256" key="9">
    <source>
        <dbReference type="SAM" id="Phobius"/>
    </source>
</evidence>
<evidence type="ECO:0000313" key="10">
    <source>
        <dbReference type="EMBL" id="TQF00971.1"/>
    </source>
</evidence>